<reference evidence="1" key="2">
    <citation type="journal article" date="2007" name="Science">
        <title>Genome sequence of Aedes aegypti, a major arbovirus vector.</title>
        <authorList>
            <person name="Nene V."/>
            <person name="Wortman J.R."/>
            <person name="Lawson D."/>
            <person name="Haas B."/>
            <person name="Kodira C."/>
            <person name="Tu Z.J."/>
            <person name="Loftus B."/>
            <person name="Xi Z."/>
            <person name="Megy K."/>
            <person name="Grabherr M."/>
            <person name="Ren Q."/>
            <person name="Zdobnov E.M."/>
            <person name="Lobo N.F."/>
            <person name="Campbell K.S."/>
            <person name="Brown S.E."/>
            <person name="Bonaldo M.F."/>
            <person name="Zhu J."/>
            <person name="Sinkins S.P."/>
            <person name="Hogenkamp D.G."/>
            <person name="Amedeo P."/>
            <person name="Arensburger P."/>
            <person name="Atkinson P.W."/>
            <person name="Bidwell S."/>
            <person name="Biedler J."/>
            <person name="Birney E."/>
            <person name="Bruggner R.V."/>
            <person name="Costas J."/>
            <person name="Coy M.R."/>
            <person name="Crabtree J."/>
            <person name="Crawford M."/>
            <person name="Debruyn B."/>
            <person name="Decaprio D."/>
            <person name="Eiglmeier K."/>
            <person name="Eisenstadt E."/>
            <person name="El-Dorry H."/>
            <person name="Gelbart W.M."/>
            <person name="Gomes S.L."/>
            <person name="Hammond M."/>
            <person name="Hannick L.I."/>
            <person name="Hogan J.R."/>
            <person name="Holmes M.H."/>
            <person name="Jaffe D."/>
            <person name="Johnston J.S."/>
            <person name="Kennedy R.C."/>
            <person name="Koo H."/>
            <person name="Kravitz S."/>
            <person name="Kriventseva E.V."/>
            <person name="Kulp D."/>
            <person name="Labutti K."/>
            <person name="Lee E."/>
            <person name="Li S."/>
            <person name="Lovin D.D."/>
            <person name="Mao C."/>
            <person name="Mauceli E."/>
            <person name="Menck C.F."/>
            <person name="Miller J.R."/>
            <person name="Montgomery P."/>
            <person name="Mori A."/>
            <person name="Nascimento A.L."/>
            <person name="Naveira H.F."/>
            <person name="Nusbaum C."/>
            <person name="O'leary S."/>
            <person name="Orvis J."/>
            <person name="Pertea M."/>
            <person name="Quesneville H."/>
            <person name="Reidenbach K.R."/>
            <person name="Rogers Y.H."/>
            <person name="Roth C.W."/>
            <person name="Schneider J.R."/>
            <person name="Schatz M."/>
            <person name="Shumway M."/>
            <person name="Stanke M."/>
            <person name="Stinson E.O."/>
            <person name="Tubio J.M."/>
            <person name="Vanzee J.P."/>
            <person name="Verjovski-Almeida S."/>
            <person name="Werner D."/>
            <person name="White O."/>
            <person name="Wyder S."/>
            <person name="Zeng Q."/>
            <person name="Zhao Q."/>
            <person name="Zhao Y."/>
            <person name="Hill C.A."/>
            <person name="Raikhel A.S."/>
            <person name="Soares M.B."/>
            <person name="Knudson D.L."/>
            <person name="Lee N.H."/>
            <person name="Galagan J."/>
            <person name="Salzberg S.L."/>
            <person name="Paulsen I.T."/>
            <person name="Dimopoulos G."/>
            <person name="Collins F.H."/>
            <person name="Birren B."/>
            <person name="Fraser-Liggett C.M."/>
            <person name="Severson D.W."/>
        </authorList>
    </citation>
    <scope>NUCLEOTIDE SEQUENCE [LARGE SCALE GENOMIC DNA]</scope>
    <source>
        <strain evidence="1">Liverpool</strain>
    </source>
</reference>
<dbReference type="EMBL" id="CH477288">
    <property type="protein sequence ID" value="EAT44680.1"/>
    <property type="molecule type" value="Genomic_DNA"/>
</dbReference>
<proteinExistence type="predicted"/>
<protein>
    <submittedName>
        <fullName evidence="1">AAEL003981-PA</fullName>
    </submittedName>
</protein>
<dbReference type="PaxDb" id="7159-AAEL003981-PA"/>
<dbReference type="HOGENOM" id="CLU_2998246_0_0_1"/>
<gene>
    <name evidence="1" type="ORF">AaeL_AAEL003981</name>
</gene>
<reference evidence="1" key="3">
    <citation type="submission" date="2012-09" db="EMBL/GenBank/DDBJ databases">
        <authorList>
            <consortium name="VectorBase"/>
        </authorList>
    </citation>
    <scope>NUCLEOTIDE SEQUENCE</scope>
    <source>
        <strain evidence="1">Liverpool</strain>
    </source>
</reference>
<dbReference type="Proteomes" id="UP000682892">
    <property type="component" value="Chromosome 1"/>
</dbReference>
<organism evidence="1 2">
    <name type="scientific">Aedes aegypti</name>
    <name type="common">Yellowfever mosquito</name>
    <name type="synonym">Culex aegypti</name>
    <dbReference type="NCBI Taxonomy" id="7159"/>
    <lineage>
        <taxon>Eukaryota</taxon>
        <taxon>Metazoa</taxon>
        <taxon>Ecdysozoa</taxon>
        <taxon>Arthropoda</taxon>
        <taxon>Hexapoda</taxon>
        <taxon>Insecta</taxon>
        <taxon>Pterygota</taxon>
        <taxon>Neoptera</taxon>
        <taxon>Endopterygota</taxon>
        <taxon>Diptera</taxon>
        <taxon>Nematocera</taxon>
        <taxon>Culicoidea</taxon>
        <taxon>Culicidae</taxon>
        <taxon>Culicinae</taxon>
        <taxon>Aedini</taxon>
        <taxon>Aedes</taxon>
        <taxon>Stegomyia</taxon>
    </lineage>
</organism>
<evidence type="ECO:0000313" key="1">
    <source>
        <dbReference type="EMBL" id="EAT44680.1"/>
    </source>
</evidence>
<accession>Q17E19</accession>
<dbReference type="AlphaFoldDB" id="Q17E19"/>
<reference evidence="1" key="1">
    <citation type="submission" date="2005-10" db="EMBL/GenBank/DDBJ databases">
        <authorList>
            <person name="Loftus B.J."/>
            <person name="Nene V.M."/>
            <person name="Hannick L.I."/>
            <person name="Bidwell S."/>
            <person name="Haas B."/>
            <person name="Amedeo P."/>
            <person name="Orvis J."/>
            <person name="Wortman J.R."/>
            <person name="White O.R."/>
            <person name="Salzberg S."/>
            <person name="Shumway M."/>
            <person name="Koo H."/>
            <person name="Zhao Y."/>
            <person name="Holmes M."/>
            <person name="Miller J."/>
            <person name="Schatz M."/>
            <person name="Pop M."/>
            <person name="Pai G."/>
            <person name="Utterback T."/>
            <person name="Rogers Y.-H."/>
            <person name="Kravitz S."/>
            <person name="Fraser C.M."/>
        </authorList>
    </citation>
    <scope>NUCLEOTIDE SEQUENCE</scope>
    <source>
        <strain evidence="1">Liverpool</strain>
    </source>
</reference>
<evidence type="ECO:0000313" key="2">
    <source>
        <dbReference type="Proteomes" id="UP000682892"/>
    </source>
</evidence>
<name>Q17E19_AEDAE</name>
<sequence length="57" mass="6401">MNFAATDAGFDESLAVKGFVGERIMELHIICVANRYKRGNLYVVIEHHVIFCGMISL</sequence>